<gene>
    <name evidence="2" type="ordered locus">Thal_0272</name>
</gene>
<dbReference type="HOGENOM" id="CLU_076318_0_1_0"/>
<dbReference type="eggNOG" id="COG1683">
    <property type="taxonomic scope" value="Bacteria"/>
</dbReference>
<protein>
    <recommendedName>
        <fullName evidence="1">DUF1722 domain-containing protein</fullName>
    </recommendedName>
</protein>
<evidence type="ECO:0000313" key="2">
    <source>
        <dbReference type="EMBL" id="ADC88907.1"/>
    </source>
</evidence>
<dbReference type="eggNOG" id="COG3272">
    <property type="taxonomic scope" value="Bacteria"/>
</dbReference>
<dbReference type="Pfam" id="PF04463">
    <property type="entry name" value="2-thiour_desulf"/>
    <property type="match status" value="1"/>
</dbReference>
<proteinExistence type="predicted"/>
<feature type="domain" description="DUF1722" evidence="1">
    <location>
        <begin position="192"/>
        <end position="305"/>
    </location>
</feature>
<dbReference type="EMBL" id="CP001931">
    <property type="protein sequence ID" value="ADC88907.1"/>
    <property type="molecule type" value="Genomic_DNA"/>
</dbReference>
<dbReference type="InterPro" id="IPR007553">
    <property type="entry name" value="2-thiour_desulf"/>
</dbReference>
<dbReference type="KEGG" id="tal:Thal_0272"/>
<dbReference type="Pfam" id="PF08349">
    <property type="entry name" value="DUF1722"/>
    <property type="match status" value="1"/>
</dbReference>
<name>D3SP20_THEAH</name>
<evidence type="ECO:0000313" key="3">
    <source>
        <dbReference type="Proteomes" id="UP000002043"/>
    </source>
</evidence>
<dbReference type="OrthoDB" id="9797779at2"/>
<organism evidence="2 3">
    <name type="scientific">Thermocrinis albus (strain DSM 14484 / JCM 11386 / HI 11/12)</name>
    <dbReference type="NCBI Taxonomy" id="638303"/>
    <lineage>
        <taxon>Bacteria</taxon>
        <taxon>Pseudomonadati</taxon>
        <taxon>Aquificota</taxon>
        <taxon>Aquificia</taxon>
        <taxon>Aquificales</taxon>
        <taxon>Aquificaceae</taxon>
        <taxon>Thermocrinis</taxon>
    </lineage>
</organism>
<sequence>MSHVRPLLVVSACLLGDPVRYDGGTVDDPFVRSLASLCDVIKVCPEVGAGLGVPRARIILFRKEGHIRAFQPGKGVDVTDKLLTFSRDFIERCPEPDGFILKGKSPSCSVSSSAILYQDPMGTKFLYKSKGIFASALLEAYPLLPIVDEKLLKNPEIRQHFVLRVFALADVRISLEKAQNLNHIMELHRRHKYFLMLHSQVALKKMGRFLAEAKGRPLQEVKDFYRAAFLSATHRRPSLGQWTNVFLHIFGHISTFLKPKEKEHFMKLLDHFRQRKIGQEVLLELLRNWAYRFDNNYLLEQSLLNYASLYTELKASLTSPTR</sequence>
<dbReference type="AlphaFoldDB" id="D3SP20"/>
<accession>D3SP20</accession>
<reference evidence="3" key="1">
    <citation type="journal article" date="2010" name="Stand. Genomic Sci.">
        <title>Complete genome sequence of Thermocrinis albus type strain (HI 11/12T).</title>
        <authorList>
            <person name="Wirth R."/>
            <person name="Sikorski J."/>
            <person name="Brambilla E."/>
            <person name="Misra M."/>
            <person name="Lapidus A."/>
            <person name="Copeland A."/>
            <person name="Nolan M."/>
            <person name="Lucas S."/>
            <person name="Chen F."/>
            <person name="Tice H."/>
            <person name="Cheng J.F."/>
            <person name="Han C."/>
            <person name="Detter J.C."/>
            <person name="Tapia R."/>
            <person name="Bruce D."/>
            <person name="Goodwin L."/>
            <person name="Pitluck S."/>
            <person name="Pati A."/>
            <person name="Anderson I."/>
            <person name="Ivanova N."/>
            <person name="Mavromatis K."/>
            <person name="Mikhailova N."/>
            <person name="Chen A."/>
            <person name="Palaniappan K."/>
            <person name="Bilek Y."/>
            <person name="Hader T."/>
            <person name="Land M."/>
            <person name="Hauser L."/>
            <person name="Chang Y.J."/>
            <person name="Jeffries C.D."/>
            <person name="Tindall B.J."/>
            <person name="Rohde M."/>
            <person name="Goker M."/>
            <person name="Bristow J."/>
            <person name="Eisen J.A."/>
            <person name="Markowitz V."/>
            <person name="Hugenholtz P."/>
            <person name="Kyrpides N.C."/>
            <person name="Klenk H.P."/>
        </authorList>
    </citation>
    <scope>NUCLEOTIDE SEQUENCE [LARGE SCALE GENOMIC DNA]</scope>
    <source>
        <strain evidence="3">DSM 14484 / JCM 11386 / HI 11/12</strain>
    </source>
</reference>
<dbReference type="Proteomes" id="UP000002043">
    <property type="component" value="Chromosome"/>
</dbReference>
<dbReference type="STRING" id="638303.Thal_0272"/>
<dbReference type="PANTHER" id="PTHR30087">
    <property type="entry name" value="INNER MEMBRANE PROTEIN"/>
    <property type="match status" value="1"/>
</dbReference>
<evidence type="ECO:0000259" key="1">
    <source>
        <dbReference type="Pfam" id="PF08349"/>
    </source>
</evidence>
<dbReference type="RefSeq" id="WP_012991314.1">
    <property type="nucleotide sequence ID" value="NC_013894.1"/>
</dbReference>
<keyword evidence="3" id="KW-1185">Reference proteome</keyword>
<dbReference type="PANTHER" id="PTHR30087:SF0">
    <property type="entry name" value="INNER MEMBRANE PROTEIN"/>
    <property type="match status" value="1"/>
</dbReference>
<dbReference type="InterPro" id="IPR013560">
    <property type="entry name" value="DUF1722"/>
</dbReference>